<dbReference type="PANTHER" id="PTHR30595:SF6">
    <property type="entry name" value="SCHLAFEN ALBA-2 DOMAIN-CONTAINING PROTEIN"/>
    <property type="match status" value="1"/>
</dbReference>
<dbReference type="InterPro" id="IPR036388">
    <property type="entry name" value="WH-like_DNA-bd_sf"/>
</dbReference>
<protein>
    <recommendedName>
        <fullName evidence="2">ATP-dependent DNA helicase RecG C-terminal domain-containing protein</fullName>
    </recommendedName>
</protein>
<comment type="caution">
    <text evidence="1">The sequence shown here is derived from an EMBL/GenBank/DDBJ whole genome shotgun (WGS) entry which is preliminary data.</text>
</comment>
<dbReference type="AlphaFoldDB" id="A0A645AG47"/>
<dbReference type="Gene3D" id="1.10.10.10">
    <property type="entry name" value="Winged helix-like DNA-binding domain superfamily/Winged helix DNA-binding domain"/>
    <property type="match status" value="1"/>
</dbReference>
<dbReference type="SUPFAM" id="SSF46785">
    <property type="entry name" value="Winged helix' DNA-binding domain"/>
    <property type="match status" value="1"/>
</dbReference>
<evidence type="ECO:0000313" key="1">
    <source>
        <dbReference type="EMBL" id="MPM49793.1"/>
    </source>
</evidence>
<reference evidence="1" key="1">
    <citation type="submission" date="2019-08" db="EMBL/GenBank/DDBJ databases">
        <authorList>
            <person name="Kucharzyk K."/>
            <person name="Murdoch R.W."/>
            <person name="Higgins S."/>
            <person name="Loffler F."/>
        </authorList>
    </citation>
    <scope>NUCLEOTIDE SEQUENCE</scope>
</reference>
<dbReference type="Gene3D" id="3.30.565.60">
    <property type="match status" value="1"/>
</dbReference>
<dbReference type="EMBL" id="VSSQ01012676">
    <property type="protein sequence ID" value="MPM49793.1"/>
    <property type="molecule type" value="Genomic_DNA"/>
</dbReference>
<proteinExistence type="predicted"/>
<dbReference type="InterPro" id="IPR038475">
    <property type="entry name" value="RecG_C_sf"/>
</dbReference>
<dbReference type="InterPro" id="IPR036390">
    <property type="entry name" value="WH_DNA-bd_sf"/>
</dbReference>
<accession>A0A645AG47</accession>
<dbReference type="Pfam" id="PF13412">
    <property type="entry name" value="HTH_24"/>
    <property type="match status" value="1"/>
</dbReference>
<name>A0A645AG47_9ZZZZ</name>
<gene>
    <name evidence="1" type="ORF">SDC9_96524</name>
</gene>
<organism evidence="1">
    <name type="scientific">bioreactor metagenome</name>
    <dbReference type="NCBI Taxonomy" id="1076179"/>
    <lineage>
        <taxon>unclassified sequences</taxon>
        <taxon>metagenomes</taxon>
        <taxon>ecological metagenomes</taxon>
    </lineage>
</organism>
<evidence type="ECO:0008006" key="2">
    <source>
        <dbReference type="Google" id="ProtNLM"/>
    </source>
</evidence>
<sequence length="208" mass="23506">MQRDEHEDYPLSSVREALINAIIHRDYQIIGSEIHIDMYPDRVEITSPGGMPDGSKIQALDVSTIPSVRRNMIISDVFGRLRIMERRGSGLSRIIDGYNDFKVKPAFYSESSYFRVTLPNKNYSLQDTAVSSFVQPRVMLSPSEEKVLELMAVNPAITGERIAENLGVSLRHAKRLLAELKEKGAIQRIGSAKSGHWEILINMPEQKH</sequence>
<dbReference type="Pfam" id="PF13749">
    <property type="entry name" value="HATPase_c_4"/>
    <property type="match status" value="1"/>
</dbReference>
<dbReference type="PANTHER" id="PTHR30595">
    <property type="entry name" value="GLPR-RELATED TRANSCRIPTIONAL REPRESSOR"/>
    <property type="match status" value="1"/>
</dbReference>